<dbReference type="Gramene" id="TVT97483">
    <property type="protein sequence ID" value="TVT97483"/>
    <property type="gene ID" value="EJB05_57264"/>
</dbReference>
<feature type="non-terminal residue" evidence="2">
    <location>
        <position position="1"/>
    </location>
</feature>
<evidence type="ECO:0000256" key="1">
    <source>
        <dbReference type="SAM" id="Phobius"/>
    </source>
</evidence>
<comment type="caution">
    <text evidence="2">The sequence shown here is derived from an EMBL/GenBank/DDBJ whole genome shotgun (WGS) entry which is preliminary data.</text>
</comment>
<proteinExistence type="predicted"/>
<sequence length="62" mass="6791">HTRTLKREQPNPAKVYGPAHVVWVSDKGVLEIVFGALSALSLPGGLSMIAAWIDWWCLASDM</sequence>
<protein>
    <submittedName>
        <fullName evidence="2">Uncharacterized protein</fullName>
    </submittedName>
</protein>
<dbReference type="Proteomes" id="UP000324897">
    <property type="component" value="Unassembled WGS sequence"/>
</dbReference>
<evidence type="ECO:0000313" key="3">
    <source>
        <dbReference type="Proteomes" id="UP000324897"/>
    </source>
</evidence>
<dbReference type="AlphaFoldDB" id="A0A5J9SF95"/>
<gene>
    <name evidence="2" type="ORF">EJB05_57264</name>
</gene>
<dbReference type="EMBL" id="RWGY01000994">
    <property type="protein sequence ID" value="TVT97483.1"/>
    <property type="molecule type" value="Genomic_DNA"/>
</dbReference>
<name>A0A5J9SF95_9POAL</name>
<organism evidence="2 3">
    <name type="scientific">Eragrostis curvula</name>
    <name type="common">weeping love grass</name>
    <dbReference type="NCBI Taxonomy" id="38414"/>
    <lineage>
        <taxon>Eukaryota</taxon>
        <taxon>Viridiplantae</taxon>
        <taxon>Streptophyta</taxon>
        <taxon>Embryophyta</taxon>
        <taxon>Tracheophyta</taxon>
        <taxon>Spermatophyta</taxon>
        <taxon>Magnoliopsida</taxon>
        <taxon>Liliopsida</taxon>
        <taxon>Poales</taxon>
        <taxon>Poaceae</taxon>
        <taxon>PACMAD clade</taxon>
        <taxon>Chloridoideae</taxon>
        <taxon>Eragrostideae</taxon>
        <taxon>Eragrostidinae</taxon>
        <taxon>Eragrostis</taxon>
    </lineage>
</organism>
<evidence type="ECO:0000313" key="2">
    <source>
        <dbReference type="EMBL" id="TVT97483.1"/>
    </source>
</evidence>
<keyword evidence="1" id="KW-1133">Transmembrane helix</keyword>
<reference evidence="2 3" key="1">
    <citation type="journal article" date="2019" name="Sci. Rep.">
        <title>A high-quality genome of Eragrostis curvula grass provides insights into Poaceae evolution and supports new strategies to enhance forage quality.</title>
        <authorList>
            <person name="Carballo J."/>
            <person name="Santos B.A.C.M."/>
            <person name="Zappacosta D."/>
            <person name="Garbus I."/>
            <person name="Selva J.P."/>
            <person name="Gallo C.A."/>
            <person name="Diaz A."/>
            <person name="Albertini E."/>
            <person name="Caccamo M."/>
            <person name="Echenique V."/>
        </authorList>
    </citation>
    <scope>NUCLEOTIDE SEQUENCE [LARGE SCALE GENOMIC DNA]</scope>
    <source>
        <strain evidence="3">cv. Victoria</strain>
        <tissue evidence="2">Leaf</tissue>
    </source>
</reference>
<keyword evidence="1" id="KW-0472">Membrane</keyword>
<accession>A0A5J9SF95</accession>
<keyword evidence="1" id="KW-0812">Transmembrane</keyword>
<feature type="transmembrane region" description="Helical" evidence="1">
    <location>
        <begin position="32"/>
        <end position="53"/>
    </location>
</feature>
<keyword evidence="3" id="KW-1185">Reference proteome</keyword>